<proteinExistence type="predicted"/>
<reference evidence="1 2" key="1">
    <citation type="submission" date="2015-09" db="EMBL/GenBank/DDBJ databases">
        <title>Genome sequence of Oxobacter pfennigii DSM 3222.</title>
        <authorList>
            <person name="Poehlein A."/>
            <person name="Bengelsdorf F.R."/>
            <person name="Schiel-Bengelsdorf B."/>
            <person name="Duerre P."/>
            <person name="Daniel R."/>
        </authorList>
    </citation>
    <scope>NUCLEOTIDE SEQUENCE [LARGE SCALE GENOMIC DNA]</scope>
    <source>
        <strain evidence="1 2">DSM 3222</strain>
    </source>
</reference>
<evidence type="ECO:0000313" key="1">
    <source>
        <dbReference type="EMBL" id="KPU42775.1"/>
    </source>
</evidence>
<dbReference type="AlphaFoldDB" id="A0A0P9ACF3"/>
<gene>
    <name evidence="1" type="ORF">OXPF_35380</name>
</gene>
<name>A0A0P9ACF3_9CLOT</name>
<organism evidence="1 2">
    <name type="scientific">Oxobacter pfennigii</name>
    <dbReference type="NCBI Taxonomy" id="36849"/>
    <lineage>
        <taxon>Bacteria</taxon>
        <taxon>Bacillati</taxon>
        <taxon>Bacillota</taxon>
        <taxon>Clostridia</taxon>
        <taxon>Eubacteriales</taxon>
        <taxon>Clostridiaceae</taxon>
        <taxon>Oxobacter</taxon>
    </lineage>
</organism>
<protein>
    <submittedName>
        <fullName evidence="1">Uncharacterized protein</fullName>
    </submittedName>
</protein>
<evidence type="ECO:0000313" key="2">
    <source>
        <dbReference type="Proteomes" id="UP000050326"/>
    </source>
</evidence>
<sequence length="46" mass="5656">MFTDGLMCTVCEQLDTIFRLLYNYIINEDIFYVFKEEFFLYDPEGR</sequence>
<accession>A0A0P9ACF3</accession>
<dbReference type="EMBL" id="LKET01000051">
    <property type="protein sequence ID" value="KPU42775.1"/>
    <property type="molecule type" value="Genomic_DNA"/>
</dbReference>
<comment type="caution">
    <text evidence="1">The sequence shown here is derived from an EMBL/GenBank/DDBJ whole genome shotgun (WGS) entry which is preliminary data.</text>
</comment>
<dbReference type="STRING" id="36849.OXPF_35380"/>
<keyword evidence="2" id="KW-1185">Reference proteome</keyword>
<dbReference type="Proteomes" id="UP000050326">
    <property type="component" value="Unassembled WGS sequence"/>
</dbReference>